<dbReference type="AlphaFoldDB" id="A0A4Y2GU06"/>
<dbReference type="Proteomes" id="UP000499080">
    <property type="component" value="Unassembled WGS sequence"/>
</dbReference>
<accession>A0A4Y2GU06</accession>
<evidence type="ECO:0000313" key="2">
    <source>
        <dbReference type="Proteomes" id="UP000499080"/>
    </source>
</evidence>
<evidence type="ECO:0000313" key="1">
    <source>
        <dbReference type="EMBL" id="GBM57013.1"/>
    </source>
</evidence>
<name>A0A4Y2GU06_ARAVE</name>
<protein>
    <submittedName>
        <fullName evidence="1">Uncharacterized protein</fullName>
    </submittedName>
</protein>
<gene>
    <name evidence="1" type="ORF">AVEN_146041_1</name>
</gene>
<dbReference type="OrthoDB" id="6434763at2759"/>
<dbReference type="EMBL" id="BGPR01001572">
    <property type="protein sequence ID" value="GBM57013.1"/>
    <property type="molecule type" value="Genomic_DNA"/>
</dbReference>
<reference evidence="1 2" key="1">
    <citation type="journal article" date="2019" name="Sci. Rep.">
        <title>Orb-weaving spider Araneus ventricosus genome elucidates the spidroin gene catalogue.</title>
        <authorList>
            <person name="Kono N."/>
            <person name="Nakamura H."/>
            <person name="Ohtoshi R."/>
            <person name="Moran D.A.P."/>
            <person name="Shinohara A."/>
            <person name="Yoshida Y."/>
            <person name="Fujiwara M."/>
            <person name="Mori M."/>
            <person name="Tomita M."/>
            <person name="Arakawa K."/>
        </authorList>
    </citation>
    <scope>NUCLEOTIDE SEQUENCE [LARGE SCALE GENOMIC DNA]</scope>
</reference>
<keyword evidence="2" id="KW-1185">Reference proteome</keyword>
<organism evidence="1 2">
    <name type="scientific">Araneus ventricosus</name>
    <name type="common">Orbweaver spider</name>
    <name type="synonym">Epeira ventricosa</name>
    <dbReference type="NCBI Taxonomy" id="182803"/>
    <lineage>
        <taxon>Eukaryota</taxon>
        <taxon>Metazoa</taxon>
        <taxon>Ecdysozoa</taxon>
        <taxon>Arthropoda</taxon>
        <taxon>Chelicerata</taxon>
        <taxon>Arachnida</taxon>
        <taxon>Araneae</taxon>
        <taxon>Araneomorphae</taxon>
        <taxon>Entelegynae</taxon>
        <taxon>Araneoidea</taxon>
        <taxon>Araneidae</taxon>
        <taxon>Araneus</taxon>
    </lineage>
</organism>
<proteinExistence type="predicted"/>
<comment type="caution">
    <text evidence="1">The sequence shown here is derived from an EMBL/GenBank/DDBJ whole genome shotgun (WGS) entry which is preliminary data.</text>
</comment>
<dbReference type="InterPro" id="IPR005312">
    <property type="entry name" value="DUF1759"/>
</dbReference>
<sequence>MVPESRAARLISSFPITTENYSKAIQQLKARFGREELLVQIYVRDLLTLVMKNAVAGRNSPDLATLYDMLETKLRALENLGSTKEKFPDFLEPLVESCLPESVLRVWERSLISGVADDSTSQRSLEKLMSFLRHKVESEEIIKLARDGFVKNGGSFKTNKNAVSDTTDTATTAMLVSTNSSCDGTSIGKKNCVFCRKPHWSSECLLAQKVISTACFNLRGWKSNFPCEYVSKSSKFCQK</sequence>
<dbReference type="Pfam" id="PF03564">
    <property type="entry name" value="DUF1759"/>
    <property type="match status" value="1"/>
</dbReference>